<name>A0AAV6Q824_SOLSE</name>
<dbReference type="Proteomes" id="UP000693946">
    <property type="component" value="Linkage Group LG6"/>
</dbReference>
<proteinExistence type="predicted"/>
<organism evidence="1 2">
    <name type="scientific">Solea senegalensis</name>
    <name type="common">Senegalese sole</name>
    <dbReference type="NCBI Taxonomy" id="28829"/>
    <lineage>
        <taxon>Eukaryota</taxon>
        <taxon>Metazoa</taxon>
        <taxon>Chordata</taxon>
        <taxon>Craniata</taxon>
        <taxon>Vertebrata</taxon>
        <taxon>Euteleostomi</taxon>
        <taxon>Actinopterygii</taxon>
        <taxon>Neopterygii</taxon>
        <taxon>Teleostei</taxon>
        <taxon>Neoteleostei</taxon>
        <taxon>Acanthomorphata</taxon>
        <taxon>Carangaria</taxon>
        <taxon>Pleuronectiformes</taxon>
        <taxon>Pleuronectoidei</taxon>
        <taxon>Soleidae</taxon>
        <taxon>Solea</taxon>
    </lineage>
</organism>
<sequence>MPLKPPVQPPPLAVPSTVPSVSAQRLTYMENRSSHKKRRCTAAQILHYKIQKADRIQLRHETTFVRICAAGTEGCQRIRRRQPQDQEELKLVQEDV</sequence>
<comment type="caution">
    <text evidence="1">The sequence shown here is derived from an EMBL/GenBank/DDBJ whole genome shotgun (WGS) entry which is preliminary data.</text>
</comment>
<dbReference type="EMBL" id="JAGKHQ010000018">
    <property type="protein sequence ID" value="KAG7485547.1"/>
    <property type="molecule type" value="Genomic_DNA"/>
</dbReference>
<protein>
    <submittedName>
        <fullName evidence="1">Uncharacterized protein</fullName>
    </submittedName>
</protein>
<evidence type="ECO:0000313" key="1">
    <source>
        <dbReference type="EMBL" id="KAG7485547.1"/>
    </source>
</evidence>
<gene>
    <name evidence="1" type="ORF">JOB18_012791</name>
</gene>
<evidence type="ECO:0000313" key="2">
    <source>
        <dbReference type="Proteomes" id="UP000693946"/>
    </source>
</evidence>
<dbReference type="AlphaFoldDB" id="A0AAV6Q824"/>
<reference evidence="1 2" key="1">
    <citation type="journal article" date="2021" name="Sci. Rep.">
        <title>Chromosome anchoring in Senegalese sole (Solea senegalensis) reveals sex-associated markers and genome rearrangements in flatfish.</title>
        <authorList>
            <person name="Guerrero-Cozar I."/>
            <person name="Gomez-Garrido J."/>
            <person name="Berbel C."/>
            <person name="Martinez-Blanch J.F."/>
            <person name="Alioto T."/>
            <person name="Claros M.G."/>
            <person name="Gagnaire P.A."/>
            <person name="Manchado M."/>
        </authorList>
    </citation>
    <scope>NUCLEOTIDE SEQUENCE [LARGE SCALE GENOMIC DNA]</scope>
    <source>
        <strain evidence="1">Sse05_10M</strain>
    </source>
</reference>
<accession>A0AAV6Q824</accession>
<keyword evidence="2" id="KW-1185">Reference proteome</keyword>